<dbReference type="PANTHER" id="PTHR45947:SF3">
    <property type="entry name" value="SULFOQUINOVOSYL TRANSFERASE SQD2"/>
    <property type="match status" value="1"/>
</dbReference>
<dbReference type="SUPFAM" id="SSF53756">
    <property type="entry name" value="UDP-Glycosyltransferase/glycogen phosphorylase"/>
    <property type="match status" value="1"/>
</dbReference>
<gene>
    <name evidence="3" type="ORF">SAMN02745941_02428</name>
</gene>
<feature type="domain" description="Glycosyl transferase family 1" evidence="1">
    <location>
        <begin position="203"/>
        <end position="346"/>
    </location>
</feature>
<dbReference type="InterPro" id="IPR028098">
    <property type="entry name" value="Glyco_trans_4-like_N"/>
</dbReference>
<name>A0A1M5Z0R6_9CLOT</name>
<dbReference type="Proteomes" id="UP000184241">
    <property type="component" value="Unassembled WGS sequence"/>
</dbReference>
<reference evidence="3 4" key="1">
    <citation type="submission" date="2016-11" db="EMBL/GenBank/DDBJ databases">
        <authorList>
            <person name="Jaros S."/>
            <person name="Januszkiewicz K."/>
            <person name="Wedrychowicz H."/>
        </authorList>
    </citation>
    <scope>NUCLEOTIDE SEQUENCE [LARGE SCALE GENOMIC DNA]</scope>
    <source>
        <strain evidence="3 4">DSM 6191</strain>
    </source>
</reference>
<dbReference type="Gene3D" id="3.40.50.2000">
    <property type="entry name" value="Glycogen Phosphorylase B"/>
    <property type="match status" value="2"/>
</dbReference>
<dbReference type="AlphaFoldDB" id="A0A1M5Z0R6"/>
<dbReference type="Pfam" id="PF13439">
    <property type="entry name" value="Glyco_transf_4"/>
    <property type="match status" value="1"/>
</dbReference>
<dbReference type="PANTHER" id="PTHR45947">
    <property type="entry name" value="SULFOQUINOVOSYL TRANSFERASE SQD2"/>
    <property type="match status" value="1"/>
</dbReference>
<dbReference type="EMBL" id="FQXU01000007">
    <property type="protein sequence ID" value="SHI17882.1"/>
    <property type="molecule type" value="Genomic_DNA"/>
</dbReference>
<proteinExistence type="predicted"/>
<sequence>MHVMLIPSWYSSERKKVHGSFFLEQFKELHKSGVKVTVAYNEIWPITYLGKIKDKRGISVNSESDLETYRYKDFNYLPKNPLMFKSFNRRMDKLYKKIVKDRGKIDIIHAHSCFWGGIAGHYLSQKYDIPLVVTEHTSLENSQYVRESYKKYIFEVYNNCTRLIAVGNGLKKELESYTNNQIRVIHNLVDLSLFDIRKDEHYDRFTFFTCAYLESGKGIETLIEAFAKSFKGNKNVQLIIGGDGSLKKYLEDLSAQVGIDKQTIFLGALTRKEVAREMNRCNCFVLPSEYETFGVVYIEAIASGKPIIGTKNGGAEDIITDTNGVIIDKKNIDKLAEALVYMKNNELKFDPYKIREEAIYKYSGDVIINKLKGVYKELL</sequence>
<protein>
    <submittedName>
        <fullName evidence="3">Glycosyltransferase involved in cell wall bisynthesis</fullName>
    </submittedName>
</protein>
<dbReference type="GO" id="GO:0016758">
    <property type="term" value="F:hexosyltransferase activity"/>
    <property type="evidence" value="ECO:0007669"/>
    <property type="project" value="TreeGrafter"/>
</dbReference>
<dbReference type="RefSeq" id="WP_073019815.1">
    <property type="nucleotide sequence ID" value="NZ_FQXU01000007.1"/>
</dbReference>
<organism evidence="3 4">
    <name type="scientific">Clostridium intestinale DSM 6191</name>
    <dbReference type="NCBI Taxonomy" id="1121320"/>
    <lineage>
        <taxon>Bacteria</taxon>
        <taxon>Bacillati</taxon>
        <taxon>Bacillota</taxon>
        <taxon>Clostridia</taxon>
        <taxon>Eubacteriales</taxon>
        <taxon>Clostridiaceae</taxon>
        <taxon>Clostridium</taxon>
    </lineage>
</organism>
<evidence type="ECO:0000259" key="1">
    <source>
        <dbReference type="Pfam" id="PF00534"/>
    </source>
</evidence>
<evidence type="ECO:0000259" key="2">
    <source>
        <dbReference type="Pfam" id="PF13439"/>
    </source>
</evidence>
<evidence type="ECO:0000313" key="3">
    <source>
        <dbReference type="EMBL" id="SHI17882.1"/>
    </source>
</evidence>
<dbReference type="InterPro" id="IPR050194">
    <property type="entry name" value="Glycosyltransferase_grp1"/>
</dbReference>
<evidence type="ECO:0000313" key="4">
    <source>
        <dbReference type="Proteomes" id="UP000184241"/>
    </source>
</evidence>
<feature type="domain" description="Glycosyltransferase subfamily 4-like N-terminal" evidence="2">
    <location>
        <begin position="25"/>
        <end position="192"/>
    </location>
</feature>
<dbReference type="Pfam" id="PF00534">
    <property type="entry name" value="Glycos_transf_1"/>
    <property type="match status" value="1"/>
</dbReference>
<dbReference type="InterPro" id="IPR001296">
    <property type="entry name" value="Glyco_trans_1"/>
</dbReference>
<keyword evidence="3" id="KW-0808">Transferase</keyword>
<accession>A0A1M5Z0R6</accession>